<organism evidence="3 4">
    <name type="scientific">Massilia cavernae</name>
    <dbReference type="NCBI Taxonomy" id="2320864"/>
    <lineage>
        <taxon>Bacteria</taxon>
        <taxon>Pseudomonadati</taxon>
        <taxon>Pseudomonadota</taxon>
        <taxon>Betaproteobacteria</taxon>
        <taxon>Burkholderiales</taxon>
        <taxon>Oxalobacteraceae</taxon>
        <taxon>Telluria group</taxon>
        <taxon>Massilia</taxon>
    </lineage>
</organism>
<gene>
    <name evidence="3" type="ORF">D3872_19660</name>
</gene>
<comment type="caution">
    <text evidence="3">The sequence shown here is derived from an EMBL/GenBank/DDBJ whole genome shotgun (WGS) entry which is preliminary data.</text>
</comment>
<evidence type="ECO:0000256" key="1">
    <source>
        <dbReference type="SAM" id="Phobius"/>
    </source>
</evidence>
<dbReference type="InterPro" id="IPR024478">
    <property type="entry name" value="HlyB_4HB_MCP"/>
</dbReference>
<feature type="domain" description="Chemotaxis methyl-accepting receptor HlyB-like 4HB MCP" evidence="2">
    <location>
        <begin position="34"/>
        <end position="80"/>
    </location>
</feature>
<keyword evidence="1" id="KW-0472">Membrane</keyword>
<reference evidence="3 4" key="1">
    <citation type="submission" date="2018-09" db="EMBL/GenBank/DDBJ databases">
        <authorList>
            <person name="Zhu H."/>
        </authorList>
    </citation>
    <scope>NUCLEOTIDE SEQUENCE [LARGE SCALE GENOMIC DNA]</scope>
    <source>
        <strain evidence="3 4">K1S02-61</strain>
    </source>
</reference>
<protein>
    <recommendedName>
        <fullName evidence="2">Chemotaxis methyl-accepting receptor HlyB-like 4HB MCP domain-containing protein</fullName>
    </recommendedName>
</protein>
<keyword evidence="4" id="KW-1185">Reference proteome</keyword>
<feature type="transmembrane region" description="Helical" evidence="1">
    <location>
        <begin position="41"/>
        <end position="61"/>
    </location>
</feature>
<dbReference type="Proteomes" id="UP000284006">
    <property type="component" value="Unassembled WGS sequence"/>
</dbReference>
<accession>A0A418XFV6</accession>
<keyword evidence="1" id="KW-0812">Transmembrane</keyword>
<sequence length="81" mass="8919">MRRSSSQASSTCAAPSRVNIFIDLFSQENRMVKNMKVGTRLIMGFLSVALLGAIVAGLGIWNMSKIDHLSDQMYARELLGL</sequence>
<dbReference type="EMBL" id="QYUP01000149">
    <property type="protein sequence ID" value="RJG11354.1"/>
    <property type="molecule type" value="Genomic_DNA"/>
</dbReference>
<keyword evidence="1" id="KW-1133">Transmembrane helix</keyword>
<evidence type="ECO:0000259" key="2">
    <source>
        <dbReference type="Pfam" id="PF12729"/>
    </source>
</evidence>
<dbReference type="AlphaFoldDB" id="A0A418XFV6"/>
<dbReference type="OrthoDB" id="9763018at2"/>
<proteinExistence type="predicted"/>
<dbReference type="Pfam" id="PF12729">
    <property type="entry name" value="4HB_MCP_1"/>
    <property type="match status" value="1"/>
</dbReference>
<evidence type="ECO:0000313" key="3">
    <source>
        <dbReference type="EMBL" id="RJG11354.1"/>
    </source>
</evidence>
<evidence type="ECO:0000313" key="4">
    <source>
        <dbReference type="Proteomes" id="UP000284006"/>
    </source>
</evidence>
<name>A0A418XFV6_9BURK</name>